<proteinExistence type="predicted"/>
<gene>
    <name evidence="2" type="ORF">L249_0137</name>
</gene>
<reference evidence="2 3" key="1">
    <citation type="journal article" date="2015" name="BMC Genomics">
        <title>Insights from the genome of Ophiocordyceps polyrhachis-furcata to pathogenicity and host specificity in insect fungi.</title>
        <authorList>
            <person name="Wichadakul D."/>
            <person name="Kobmoo N."/>
            <person name="Ingsriswang S."/>
            <person name="Tangphatsornruang S."/>
            <person name="Chantasingh D."/>
            <person name="Luangsa-ard J.J."/>
            <person name="Eurwilaichitr L."/>
        </authorList>
    </citation>
    <scope>NUCLEOTIDE SEQUENCE [LARGE SCALE GENOMIC DNA]</scope>
    <source>
        <strain evidence="2 3">BCC 54312</strain>
    </source>
</reference>
<dbReference type="AlphaFoldDB" id="A0A367LFB0"/>
<accession>A0A367LFB0</accession>
<evidence type="ECO:0000313" key="2">
    <source>
        <dbReference type="EMBL" id="RCI13106.1"/>
    </source>
</evidence>
<feature type="region of interest" description="Disordered" evidence="1">
    <location>
        <begin position="1"/>
        <end position="22"/>
    </location>
</feature>
<name>A0A367LFB0_9HYPO</name>
<dbReference type="EMBL" id="LKCN02000007">
    <property type="protein sequence ID" value="RCI13106.1"/>
    <property type="molecule type" value="Genomic_DNA"/>
</dbReference>
<sequence length="61" mass="6918">MVLRQVKAEEEGRGMRDEKRNRGSEDKMVDVCLFFLVDVVNTLSSDIASGVFVVFFYALLS</sequence>
<evidence type="ECO:0000313" key="3">
    <source>
        <dbReference type="Proteomes" id="UP000253664"/>
    </source>
</evidence>
<dbReference type="Proteomes" id="UP000253664">
    <property type="component" value="Unassembled WGS sequence"/>
</dbReference>
<keyword evidence="3" id="KW-1185">Reference proteome</keyword>
<organism evidence="2 3">
    <name type="scientific">Ophiocordyceps polyrhachis-furcata BCC 54312</name>
    <dbReference type="NCBI Taxonomy" id="1330021"/>
    <lineage>
        <taxon>Eukaryota</taxon>
        <taxon>Fungi</taxon>
        <taxon>Dikarya</taxon>
        <taxon>Ascomycota</taxon>
        <taxon>Pezizomycotina</taxon>
        <taxon>Sordariomycetes</taxon>
        <taxon>Hypocreomycetidae</taxon>
        <taxon>Hypocreales</taxon>
        <taxon>Ophiocordycipitaceae</taxon>
        <taxon>Ophiocordyceps</taxon>
    </lineage>
</organism>
<comment type="caution">
    <text evidence="2">The sequence shown here is derived from an EMBL/GenBank/DDBJ whole genome shotgun (WGS) entry which is preliminary data.</text>
</comment>
<protein>
    <submittedName>
        <fullName evidence="2">Uncharacterized protein</fullName>
    </submittedName>
</protein>
<evidence type="ECO:0000256" key="1">
    <source>
        <dbReference type="SAM" id="MobiDB-lite"/>
    </source>
</evidence>